<evidence type="ECO:0000256" key="5">
    <source>
        <dbReference type="SAM" id="SignalP"/>
    </source>
</evidence>
<keyword evidence="2 5" id="KW-0732">Signal</keyword>
<keyword evidence="4" id="KW-1133">Transmembrane helix</keyword>
<dbReference type="PANTHER" id="PTHR24373">
    <property type="entry name" value="SLIT RELATED LEUCINE-RICH REPEAT NEURONAL PROTEIN"/>
    <property type="match status" value="1"/>
</dbReference>
<dbReference type="InterPro" id="IPR032675">
    <property type="entry name" value="LRR_dom_sf"/>
</dbReference>
<evidence type="ECO:0000313" key="7">
    <source>
        <dbReference type="EMBL" id="CAI5454839.1"/>
    </source>
</evidence>
<keyword evidence="4" id="KW-0472">Membrane</keyword>
<dbReference type="Pfam" id="PF13855">
    <property type="entry name" value="LRR_8"/>
    <property type="match status" value="3"/>
</dbReference>
<dbReference type="SMART" id="SM00369">
    <property type="entry name" value="LRR_TYP"/>
    <property type="match status" value="12"/>
</dbReference>
<dbReference type="InterPro" id="IPR050328">
    <property type="entry name" value="Dev_Immune_Receptor"/>
</dbReference>
<evidence type="ECO:0000313" key="8">
    <source>
        <dbReference type="Proteomes" id="UP001152747"/>
    </source>
</evidence>
<dbReference type="Pfam" id="PF13306">
    <property type="entry name" value="LRR_5"/>
    <property type="match status" value="1"/>
</dbReference>
<evidence type="ECO:0000256" key="1">
    <source>
        <dbReference type="ARBA" id="ARBA00022614"/>
    </source>
</evidence>
<feature type="domain" description="LRRCT" evidence="6">
    <location>
        <begin position="418"/>
        <end position="473"/>
    </location>
</feature>
<dbReference type="SMART" id="SM00082">
    <property type="entry name" value="LRRCT"/>
    <property type="match status" value="1"/>
</dbReference>
<protein>
    <recommendedName>
        <fullName evidence="6">LRRCT domain-containing protein</fullName>
    </recommendedName>
</protein>
<sequence>MDHAMRRYTVLFCIFSVVFGQCPLQLQEPCSCSSTRYEAVSIVCDKGESLSSVLVSLSNPPAQIDSLIISNTPIDQLPGYAFQGFNIKKLILRNNGLRIMHPNTFSGSLEESLEELEIKGNYIDTIPQAGLTVLKNLRILSLPDNLIDYVPDNAFLSYHSRDTIQKLDLSANNLTAIHPTGLLGLENLSQLSLDKNLLHEIPTQALSNIPTLEDLSLGVNQISTVPKDSLPLPNLKSLSLEVNQIRHIPSDSFQSVPLLTYLYIGNNLLTSIDPSIFYHIGNLKVLSMGNNKDITIVPADAFQHIPLLIRLELSDCSIARVENGALRKANSLQVVILSRNQLTQVSHDSFSNLPQTTMIDLSNNAINRVDDFAFSQLPMLTSLDLSSNRLETLPSNVIYDSLTYHSPSTVRKFLLQNNPWRCDKDLAWLRKWLRDNGDVMISSNGDLTTKCWTPSNLSGLDIRQTDPSPTTPARVKIGDQMRKILKPAETLLIPTKNDLDTETTKAHTAVNGLALVGLVLGIVLSVLAVCLILLLVIRWILRSYEEKSTGSNFGSTVGSNGYVGSAYSGAGILETGERAQRSTTNNNIYMNRPRYWWF</sequence>
<dbReference type="Gene3D" id="3.80.10.10">
    <property type="entry name" value="Ribonuclease Inhibitor"/>
    <property type="match status" value="2"/>
</dbReference>
<dbReference type="SUPFAM" id="SSF52058">
    <property type="entry name" value="L domain-like"/>
    <property type="match status" value="1"/>
</dbReference>
<feature type="transmembrane region" description="Helical" evidence="4">
    <location>
        <begin position="513"/>
        <end position="537"/>
    </location>
</feature>
<comment type="caution">
    <text evidence="7">The sequence shown here is derived from an EMBL/GenBank/DDBJ whole genome shotgun (WGS) entry which is preliminary data.</text>
</comment>
<keyword evidence="8" id="KW-1185">Reference proteome</keyword>
<evidence type="ECO:0000256" key="3">
    <source>
        <dbReference type="ARBA" id="ARBA00022737"/>
    </source>
</evidence>
<organism evidence="7 8">
    <name type="scientific">Caenorhabditis angaria</name>
    <dbReference type="NCBI Taxonomy" id="860376"/>
    <lineage>
        <taxon>Eukaryota</taxon>
        <taxon>Metazoa</taxon>
        <taxon>Ecdysozoa</taxon>
        <taxon>Nematoda</taxon>
        <taxon>Chromadorea</taxon>
        <taxon>Rhabditida</taxon>
        <taxon>Rhabditina</taxon>
        <taxon>Rhabditomorpha</taxon>
        <taxon>Rhabditoidea</taxon>
        <taxon>Rhabditidae</taxon>
        <taxon>Peloderinae</taxon>
        <taxon>Caenorhabditis</taxon>
    </lineage>
</organism>
<dbReference type="GO" id="GO:0005615">
    <property type="term" value="C:extracellular space"/>
    <property type="evidence" value="ECO:0007669"/>
    <property type="project" value="TreeGrafter"/>
</dbReference>
<name>A0A9P1N896_9PELO</name>
<dbReference type="PRINTS" id="PR00019">
    <property type="entry name" value="LEURICHRPT"/>
</dbReference>
<proteinExistence type="predicted"/>
<dbReference type="AlphaFoldDB" id="A0A9P1N896"/>
<keyword evidence="1" id="KW-0433">Leucine-rich repeat</keyword>
<dbReference type="EMBL" id="CANHGI010000006">
    <property type="protein sequence ID" value="CAI5454839.1"/>
    <property type="molecule type" value="Genomic_DNA"/>
</dbReference>
<keyword evidence="3" id="KW-0677">Repeat</keyword>
<evidence type="ECO:0000256" key="2">
    <source>
        <dbReference type="ARBA" id="ARBA00022729"/>
    </source>
</evidence>
<gene>
    <name evidence="7" type="ORF">CAMP_LOCUS17476</name>
</gene>
<dbReference type="InterPro" id="IPR003591">
    <property type="entry name" value="Leu-rich_rpt_typical-subtyp"/>
</dbReference>
<dbReference type="Proteomes" id="UP001152747">
    <property type="component" value="Unassembled WGS sequence"/>
</dbReference>
<keyword evidence="4" id="KW-0812">Transmembrane</keyword>
<dbReference type="InterPro" id="IPR001611">
    <property type="entry name" value="Leu-rich_rpt"/>
</dbReference>
<accession>A0A9P1N896</accession>
<dbReference type="PANTHER" id="PTHR24373:SF370">
    <property type="entry name" value="FISH-LIPS, ISOFORM E"/>
    <property type="match status" value="1"/>
</dbReference>
<feature type="signal peptide" evidence="5">
    <location>
        <begin position="1"/>
        <end position="20"/>
    </location>
</feature>
<evidence type="ECO:0000259" key="6">
    <source>
        <dbReference type="SMART" id="SM00082"/>
    </source>
</evidence>
<dbReference type="GO" id="GO:0031012">
    <property type="term" value="C:extracellular matrix"/>
    <property type="evidence" value="ECO:0007669"/>
    <property type="project" value="TreeGrafter"/>
</dbReference>
<dbReference type="InterPro" id="IPR026906">
    <property type="entry name" value="LRR_5"/>
</dbReference>
<dbReference type="InterPro" id="IPR000483">
    <property type="entry name" value="Cys-rich_flank_reg_C"/>
</dbReference>
<feature type="chain" id="PRO_5040251949" description="LRRCT domain-containing protein" evidence="5">
    <location>
        <begin position="21"/>
        <end position="598"/>
    </location>
</feature>
<reference evidence="7" key="1">
    <citation type="submission" date="2022-11" db="EMBL/GenBank/DDBJ databases">
        <authorList>
            <person name="Kikuchi T."/>
        </authorList>
    </citation>
    <scope>NUCLEOTIDE SEQUENCE</scope>
    <source>
        <strain evidence="7">PS1010</strain>
    </source>
</reference>
<dbReference type="OrthoDB" id="1055097at2759"/>
<dbReference type="PROSITE" id="PS51450">
    <property type="entry name" value="LRR"/>
    <property type="match status" value="2"/>
</dbReference>
<evidence type="ECO:0000256" key="4">
    <source>
        <dbReference type="SAM" id="Phobius"/>
    </source>
</evidence>